<evidence type="ECO:0000256" key="6">
    <source>
        <dbReference type="ARBA" id="ARBA00038076"/>
    </source>
</evidence>
<evidence type="ECO:0000256" key="4">
    <source>
        <dbReference type="ARBA" id="ARBA00022989"/>
    </source>
</evidence>
<dbReference type="AlphaFoldDB" id="A0A4P8L0B4"/>
<dbReference type="KEGG" id="dax:FDQ92_02430"/>
<evidence type="ECO:0000259" key="8">
    <source>
        <dbReference type="Pfam" id="PF02687"/>
    </source>
</evidence>
<feature type="transmembrane region" description="Helical" evidence="7">
    <location>
        <begin position="142"/>
        <end position="163"/>
    </location>
</feature>
<proteinExistence type="inferred from homology"/>
<dbReference type="InterPro" id="IPR050250">
    <property type="entry name" value="Macrolide_Exporter_MacB"/>
</dbReference>
<comment type="subcellular location">
    <subcellularLocation>
        <location evidence="1">Cell membrane</location>
        <topology evidence="1">Multi-pass membrane protein</topology>
    </subcellularLocation>
</comment>
<evidence type="ECO:0000256" key="7">
    <source>
        <dbReference type="SAM" id="Phobius"/>
    </source>
</evidence>
<reference evidence="9 10" key="1">
    <citation type="submission" date="2019-05" db="EMBL/GenBank/DDBJ databases">
        <title>The Complete Genome Sequence of the n-alkane-degrading Desulfoglaeba alkanexedens ALDC reveals multiple alkylsuccinate synthase gene clusters.</title>
        <authorList>
            <person name="Callaghan A.V."/>
            <person name="Davidova I.A."/>
            <person name="Duncan K.E."/>
            <person name="Morris B."/>
            <person name="McInerney M.J."/>
        </authorList>
    </citation>
    <scope>NUCLEOTIDE SEQUENCE [LARGE SCALE GENOMIC DNA]</scope>
    <source>
        <strain evidence="9 10">ALDC</strain>
    </source>
</reference>
<organism evidence="9 10">
    <name type="scientific">Desulfoglaeba alkanexedens ALDC</name>
    <dbReference type="NCBI Taxonomy" id="980445"/>
    <lineage>
        <taxon>Bacteria</taxon>
        <taxon>Pseudomonadati</taxon>
        <taxon>Thermodesulfobacteriota</taxon>
        <taxon>Syntrophobacteria</taxon>
        <taxon>Syntrophobacterales</taxon>
        <taxon>Syntrophobacteraceae</taxon>
        <taxon>Desulfoglaeba</taxon>
    </lineage>
</organism>
<dbReference type="Proteomes" id="UP000298602">
    <property type="component" value="Chromosome"/>
</dbReference>
<protein>
    <submittedName>
        <fullName evidence="9">FtsX-like permease family protein</fullName>
    </submittedName>
</protein>
<dbReference type="RefSeq" id="WP_137423119.1">
    <property type="nucleotide sequence ID" value="NZ_CP040098.1"/>
</dbReference>
<dbReference type="Pfam" id="PF02687">
    <property type="entry name" value="FtsX"/>
    <property type="match status" value="1"/>
</dbReference>
<dbReference type="PANTHER" id="PTHR30572">
    <property type="entry name" value="MEMBRANE COMPONENT OF TRANSPORTER-RELATED"/>
    <property type="match status" value="1"/>
</dbReference>
<evidence type="ECO:0000256" key="1">
    <source>
        <dbReference type="ARBA" id="ARBA00004651"/>
    </source>
</evidence>
<dbReference type="InterPro" id="IPR003838">
    <property type="entry name" value="ABC3_permease_C"/>
</dbReference>
<comment type="similarity">
    <text evidence="6">Belongs to the ABC-4 integral membrane protein family.</text>
</comment>
<dbReference type="OrthoDB" id="9780560at2"/>
<feature type="domain" description="ABC3 transporter permease C-terminal" evidence="8">
    <location>
        <begin position="91"/>
        <end position="208"/>
    </location>
</feature>
<feature type="transmembrane region" description="Helical" evidence="7">
    <location>
        <begin position="175"/>
        <end position="199"/>
    </location>
</feature>
<gene>
    <name evidence="9" type="ORF">FDQ92_02430</name>
</gene>
<accession>A0A4P8L0B4</accession>
<keyword evidence="5 7" id="KW-0472">Membrane</keyword>
<feature type="transmembrane region" description="Helical" evidence="7">
    <location>
        <begin position="27"/>
        <end position="48"/>
    </location>
</feature>
<keyword evidence="10" id="KW-1185">Reference proteome</keyword>
<evidence type="ECO:0000256" key="5">
    <source>
        <dbReference type="ARBA" id="ARBA00023136"/>
    </source>
</evidence>
<keyword evidence="3 7" id="KW-0812">Transmembrane</keyword>
<evidence type="ECO:0000313" key="9">
    <source>
        <dbReference type="EMBL" id="QCQ21150.1"/>
    </source>
</evidence>
<keyword evidence="2" id="KW-1003">Cell membrane</keyword>
<name>A0A4P8L0B4_9BACT</name>
<dbReference type="GO" id="GO:0005886">
    <property type="term" value="C:plasma membrane"/>
    <property type="evidence" value="ECO:0007669"/>
    <property type="project" value="UniProtKB-SubCell"/>
</dbReference>
<evidence type="ECO:0000256" key="3">
    <source>
        <dbReference type="ARBA" id="ARBA00022692"/>
    </source>
</evidence>
<dbReference type="PANTHER" id="PTHR30572:SF4">
    <property type="entry name" value="ABC TRANSPORTER PERMEASE YTRF"/>
    <property type="match status" value="1"/>
</dbReference>
<evidence type="ECO:0000313" key="10">
    <source>
        <dbReference type="Proteomes" id="UP000298602"/>
    </source>
</evidence>
<keyword evidence="4 7" id="KW-1133">Transmembrane helix</keyword>
<dbReference type="GO" id="GO:0022857">
    <property type="term" value="F:transmembrane transporter activity"/>
    <property type="evidence" value="ECO:0007669"/>
    <property type="project" value="TreeGrafter"/>
</dbReference>
<evidence type="ECO:0000256" key="2">
    <source>
        <dbReference type="ARBA" id="ARBA00022475"/>
    </source>
</evidence>
<dbReference type="EMBL" id="CP040098">
    <property type="protein sequence ID" value="QCQ21150.1"/>
    <property type="molecule type" value="Genomic_DNA"/>
</dbReference>
<feature type="transmembrane region" description="Helical" evidence="7">
    <location>
        <begin position="89"/>
        <end position="110"/>
    </location>
</feature>
<reference evidence="9 10" key="2">
    <citation type="submission" date="2019-05" db="EMBL/GenBank/DDBJ databases">
        <authorList>
            <person name="Suflita J.M."/>
            <person name="Marks C.R."/>
        </authorList>
    </citation>
    <scope>NUCLEOTIDE SEQUENCE [LARGE SCALE GENOMIC DNA]</scope>
    <source>
        <strain evidence="9 10">ALDC</strain>
    </source>
</reference>
<sequence>MNTVGRQVVLPWKQVMKIAYISLRVRFFRSLITSLTLVFAVAFFSYLATGYELLNGAWPFADERLQEAILSAGYDISQGEFGSTPKDRWLVILSLLVCVVGIVNAQLMAVTERFREIGTLKCLGALDSFVVKIFILESAYQGLFGGLTGGVLGLTVAVMVMVVKFGFAMVAHFPVVPILEILGGSALLAVTLSFLGVLYPALVASRMQPAIALRAEP</sequence>